<protein>
    <submittedName>
        <fullName evidence="1">BglC protein</fullName>
    </submittedName>
</protein>
<proteinExistence type="predicted"/>
<evidence type="ECO:0000313" key="1">
    <source>
        <dbReference type="EMBL" id="AAA23508.1"/>
    </source>
</evidence>
<organism evidence="1">
    <name type="scientific">Escherichia coli</name>
    <dbReference type="NCBI Taxonomy" id="562"/>
    <lineage>
        <taxon>Bacteria</taxon>
        <taxon>Pseudomonadati</taxon>
        <taxon>Pseudomonadota</taxon>
        <taxon>Gammaproteobacteria</taxon>
        <taxon>Enterobacterales</taxon>
        <taxon>Enterobacteriaceae</taxon>
        <taxon>Escherichia</taxon>
    </lineage>
</organism>
<sequence length="19" mass="2260">MTGLLLHSQAKPDITREYW</sequence>
<name>Q47079_ECOLX</name>
<dbReference type="EMBL" id="M16487">
    <property type="protein sequence ID" value="AAA23508.1"/>
    <property type="molecule type" value="Genomic_DNA"/>
</dbReference>
<dbReference type="AlphaFoldDB" id="Q47079"/>
<reference evidence="1" key="1">
    <citation type="journal article" date="1987" name="J. Bacteriol.">
        <title>Beta-glucoside (bgl) operon of Escherichia coli K-12: nucleotide sequence, genetic organization, and possible evolutionary relationship to regulatory components of two Bacillus subtilis genes.</title>
        <authorList>
            <person name="Schnetz K."/>
            <person name="Toloczyki C."/>
            <person name="Rak B."/>
        </authorList>
    </citation>
    <scope>NUCLEOTIDE SEQUENCE</scope>
</reference>
<gene>
    <name evidence="1" type="primary">bglC</name>
</gene>
<reference evidence="1" key="2">
    <citation type="journal article" date="1990" name="Cell">
        <title>Transcriptional antitermination in the bgl operon of E. coli is modulated by a specific RNA binding protein.</title>
        <authorList>
            <person name="Houman F."/>
            <person name="Diaz-Torre M.R."/>
            <person name="Wright A."/>
        </authorList>
    </citation>
    <scope>NUCLEOTIDE SEQUENCE</scope>
</reference>
<accession>Q47079</accession>